<feature type="compositionally biased region" description="Basic and acidic residues" evidence="1">
    <location>
        <begin position="34"/>
        <end position="49"/>
    </location>
</feature>
<keyword evidence="3" id="KW-1185">Reference proteome</keyword>
<dbReference type="Proteomes" id="UP000887229">
    <property type="component" value="Unassembled WGS sequence"/>
</dbReference>
<evidence type="ECO:0000313" key="3">
    <source>
        <dbReference type="Proteomes" id="UP000887229"/>
    </source>
</evidence>
<evidence type="ECO:0000313" key="2">
    <source>
        <dbReference type="EMBL" id="KAG9257348.1"/>
    </source>
</evidence>
<protein>
    <submittedName>
        <fullName evidence="2">Uncharacterized protein</fullName>
    </submittedName>
</protein>
<name>A0A9P7ZS66_9HYPO</name>
<gene>
    <name evidence="2" type="ORF">F5Z01DRAFT_633297</name>
</gene>
<feature type="compositionally biased region" description="Basic and acidic residues" evidence="1">
    <location>
        <begin position="339"/>
        <end position="348"/>
    </location>
</feature>
<feature type="region of interest" description="Disordered" evidence="1">
    <location>
        <begin position="1"/>
        <end position="89"/>
    </location>
</feature>
<evidence type="ECO:0000256" key="1">
    <source>
        <dbReference type="SAM" id="MobiDB-lite"/>
    </source>
</evidence>
<comment type="caution">
    <text evidence="2">The sequence shown here is derived from an EMBL/GenBank/DDBJ whole genome shotgun (WGS) entry which is preliminary data.</text>
</comment>
<accession>A0A9P7ZS66</accession>
<dbReference type="SUPFAM" id="SSF57903">
    <property type="entry name" value="FYVE/PHD zinc finger"/>
    <property type="match status" value="1"/>
</dbReference>
<feature type="compositionally biased region" description="Polar residues" evidence="1">
    <location>
        <begin position="71"/>
        <end position="81"/>
    </location>
</feature>
<proteinExistence type="predicted"/>
<dbReference type="InterPro" id="IPR011011">
    <property type="entry name" value="Znf_FYVE_PHD"/>
</dbReference>
<dbReference type="RefSeq" id="XP_046121272.1">
    <property type="nucleotide sequence ID" value="XM_046261939.1"/>
</dbReference>
<organism evidence="2 3">
    <name type="scientific">Emericellopsis atlantica</name>
    <dbReference type="NCBI Taxonomy" id="2614577"/>
    <lineage>
        <taxon>Eukaryota</taxon>
        <taxon>Fungi</taxon>
        <taxon>Dikarya</taxon>
        <taxon>Ascomycota</taxon>
        <taxon>Pezizomycotina</taxon>
        <taxon>Sordariomycetes</taxon>
        <taxon>Hypocreomycetidae</taxon>
        <taxon>Hypocreales</taxon>
        <taxon>Bionectriaceae</taxon>
        <taxon>Emericellopsis</taxon>
    </lineage>
</organism>
<dbReference type="AlphaFoldDB" id="A0A9P7ZS66"/>
<dbReference type="GeneID" id="70292842"/>
<dbReference type="EMBL" id="MU251245">
    <property type="protein sequence ID" value="KAG9257348.1"/>
    <property type="molecule type" value="Genomic_DNA"/>
</dbReference>
<reference evidence="2" key="1">
    <citation type="journal article" date="2021" name="IMA Fungus">
        <title>Genomic characterization of three marine fungi, including Emericellopsis atlantica sp. nov. with signatures of a generalist lifestyle and marine biomass degradation.</title>
        <authorList>
            <person name="Hagestad O.C."/>
            <person name="Hou L."/>
            <person name="Andersen J.H."/>
            <person name="Hansen E.H."/>
            <person name="Altermark B."/>
            <person name="Li C."/>
            <person name="Kuhnert E."/>
            <person name="Cox R.J."/>
            <person name="Crous P.W."/>
            <person name="Spatafora J.W."/>
            <person name="Lail K."/>
            <person name="Amirebrahimi M."/>
            <person name="Lipzen A."/>
            <person name="Pangilinan J."/>
            <person name="Andreopoulos W."/>
            <person name="Hayes R.D."/>
            <person name="Ng V."/>
            <person name="Grigoriev I.V."/>
            <person name="Jackson S.A."/>
            <person name="Sutton T.D.S."/>
            <person name="Dobson A.D.W."/>
            <person name="Rama T."/>
        </authorList>
    </citation>
    <scope>NUCLEOTIDE SEQUENCE</scope>
    <source>
        <strain evidence="2">TS7</strain>
    </source>
</reference>
<sequence length="366" mass="40695">MSSQPDAPGGTPQGERPQRKSLTNIFSRARTVLRRSESSTKQREQRDPASETGGASELPEKMFVPKPSRTCAATGSANTLSRPAPALTKAQEARARYEAMQGVSRLSKSEIFEERAKKLGERFGIELKPAEWQKSMANDTVLRTDKPIRMRVRRTCHKCNASFSAAKECPNCQHVRCTKCARYPPKRTEAEIIASREKKAAILKANKENAPITPDWDIDEKEGEVLLTRPARKGGYDLVYKKPRQRVRRTCHECQTLFAAGSKLCASCDHVRCTDCPRDPPKKDKYPFGYPGDVFGPNSIPRFECAKCTTLHPENVQDGTKCKVCGLEKSDASPRAQPRKVEPEPDPEVVKRLAARLATLNVSTGA</sequence>
<dbReference type="OrthoDB" id="5370011at2759"/>
<feature type="region of interest" description="Disordered" evidence="1">
    <location>
        <begin position="329"/>
        <end position="348"/>
    </location>
</feature>